<name>A0A4D7B103_9HYPH</name>
<feature type="chain" id="PRO_5020941137" evidence="1">
    <location>
        <begin position="21"/>
        <end position="180"/>
    </location>
</feature>
<dbReference type="EMBL" id="CP039690">
    <property type="protein sequence ID" value="QCI63146.1"/>
    <property type="molecule type" value="Genomic_DNA"/>
</dbReference>
<protein>
    <submittedName>
        <fullName evidence="2">Translation initiation factor 2</fullName>
    </submittedName>
</protein>
<dbReference type="RefSeq" id="WP_136958608.1">
    <property type="nucleotide sequence ID" value="NZ_CP039690.1"/>
</dbReference>
<reference evidence="2 3" key="1">
    <citation type="submission" date="2019-04" db="EMBL/GenBank/DDBJ databases">
        <title>Phreatobacter aquaticus sp. nov.</title>
        <authorList>
            <person name="Choi A."/>
        </authorList>
    </citation>
    <scope>NUCLEOTIDE SEQUENCE [LARGE SCALE GENOMIC DNA]</scope>
    <source>
        <strain evidence="2 3">KCTC 52518</strain>
    </source>
</reference>
<evidence type="ECO:0000313" key="2">
    <source>
        <dbReference type="EMBL" id="QCI63146.1"/>
    </source>
</evidence>
<proteinExistence type="predicted"/>
<evidence type="ECO:0000256" key="1">
    <source>
        <dbReference type="SAM" id="SignalP"/>
    </source>
</evidence>
<feature type="signal peptide" evidence="1">
    <location>
        <begin position="1"/>
        <end position="20"/>
    </location>
</feature>
<dbReference type="PROSITE" id="PS51257">
    <property type="entry name" value="PROKAR_LIPOPROTEIN"/>
    <property type="match status" value="1"/>
</dbReference>
<gene>
    <name evidence="2" type="ORF">E8M01_02170</name>
</gene>
<dbReference type="Proteomes" id="UP000298781">
    <property type="component" value="Chromosome"/>
</dbReference>
<organism evidence="2 3">
    <name type="scientific">Phreatobacter stygius</name>
    <dbReference type="NCBI Taxonomy" id="1940610"/>
    <lineage>
        <taxon>Bacteria</taxon>
        <taxon>Pseudomonadati</taxon>
        <taxon>Pseudomonadota</taxon>
        <taxon>Alphaproteobacteria</taxon>
        <taxon>Hyphomicrobiales</taxon>
        <taxon>Phreatobacteraceae</taxon>
        <taxon>Phreatobacter</taxon>
    </lineage>
</organism>
<dbReference type="KEGG" id="pstg:E8M01_02170"/>
<sequence>MRKLLAVALGATMLGGCATAIRGTTNQVHFTSEPSGAVVTTSLGHSCTAPCTMPMDRNKEFQVTFTRDGFQPAIIDVKTTVSREGGTSFAGNLLLGGLVGMGVDAVSGAALDHTPNPVIGRLAAIIPVPAVQVPARERQRARPRARVPVAGLPGAFAAAGPATPTIVAATTAPVPVGQRP</sequence>
<dbReference type="GO" id="GO:0003743">
    <property type="term" value="F:translation initiation factor activity"/>
    <property type="evidence" value="ECO:0007669"/>
    <property type="project" value="UniProtKB-KW"/>
</dbReference>
<keyword evidence="3" id="KW-1185">Reference proteome</keyword>
<dbReference type="AlphaFoldDB" id="A0A4D7B103"/>
<evidence type="ECO:0000313" key="3">
    <source>
        <dbReference type="Proteomes" id="UP000298781"/>
    </source>
</evidence>
<keyword evidence="2" id="KW-0396">Initiation factor</keyword>
<dbReference type="OrthoDB" id="7428207at2"/>
<keyword evidence="1" id="KW-0732">Signal</keyword>
<keyword evidence="2" id="KW-0648">Protein biosynthesis</keyword>
<accession>A0A4D7B103</accession>